<evidence type="ECO:0000313" key="3">
    <source>
        <dbReference type="Proteomes" id="UP000823749"/>
    </source>
</evidence>
<reference evidence="2" key="1">
    <citation type="submission" date="2020-08" db="EMBL/GenBank/DDBJ databases">
        <title>Plant Genome Project.</title>
        <authorList>
            <person name="Zhang R.-G."/>
        </authorList>
    </citation>
    <scope>NUCLEOTIDE SEQUENCE</scope>
    <source>
        <strain evidence="2">WSP0</strain>
        <tissue evidence="2">Leaf</tissue>
    </source>
</reference>
<dbReference type="PANTHER" id="PTHR47531">
    <property type="entry name" value="RING/U-BOX SUPERFAMILY PROTEIN"/>
    <property type="match status" value="1"/>
</dbReference>
<comment type="caution">
    <text evidence="2">The sequence shown here is derived from an EMBL/GenBank/DDBJ whole genome shotgun (WGS) entry which is preliminary data.</text>
</comment>
<dbReference type="EMBL" id="JACTNZ010000003">
    <property type="protein sequence ID" value="KAG5558477.1"/>
    <property type="molecule type" value="Genomic_DNA"/>
</dbReference>
<feature type="domain" description="Transposase-associated" evidence="1">
    <location>
        <begin position="3"/>
        <end position="69"/>
    </location>
</feature>
<dbReference type="AlphaFoldDB" id="A0AAV6L3H1"/>
<keyword evidence="3" id="KW-1185">Reference proteome</keyword>
<dbReference type="InterPro" id="IPR029480">
    <property type="entry name" value="Transpos_assoc"/>
</dbReference>
<dbReference type="Pfam" id="PF13963">
    <property type="entry name" value="Transpos_assoc"/>
    <property type="match status" value="1"/>
</dbReference>
<evidence type="ECO:0000313" key="2">
    <source>
        <dbReference type="EMBL" id="KAG5558477.1"/>
    </source>
</evidence>
<organism evidence="2 3">
    <name type="scientific">Rhododendron griersonianum</name>
    <dbReference type="NCBI Taxonomy" id="479676"/>
    <lineage>
        <taxon>Eukaryota</taxon>
        <taxon>Viridiplantae</taxon>
        <taxon>Streptophyta</taxon>
        <taxon>Embryophyta</taxon>
        <taxon>Tracheophyta</taxon>
        <taxon>Spermatophyta</taxon>
        <taxon>Magnoliopsida</taxon>
        <taxon>eudicotyledons</taxon>
        <taxon>Gunneridae</taxon>
        <taxon>Pentapetalae</taxon>
        <taxon>asterids</taxon>
        <taxon>Ericales</taxon>
        <taxon>Ericaceae</taxon>
        <taxon>Ericoideae</taxon>
        <taxon>Rhodoreae</taxon>
        <taxon>Rhododendron</taxon>
    </lineage>
</organism>
<sequence>MDKSWSPAYVDGVDSFIEFAKAHLSGEVEIKCPCTNCHNYYKNDYDTVRTHLLIRVMMVSYTTWLLHGELPEPDEQDDSKDEYNEMRELRSFLCAFRHWWDTLQGCRGLPSNSDLHEWGQSNLMDTIPRAGSSSSQAFSSRSLHPSGRFLSRFNFIPGNVSFRLSRATSLGSSR</sequence>
<gene>
    <name evidence="2" type="ORF">RHGRI_008422</name>
</gene>
<dbReference type="Proteomes" id="UP000823749">
    <property type="component" value="Chromosome 3"/>
</dbReference>
<accession>A0AAV6L3H1</accession>
<protein>
    <recommendedName>
        <fullName evidence="1">Transposase-associated domain-containing protein</fullName>
    </recommendedName>
</protein>
<proteinExistence type="predicted"/>
<dbReference type="PANTHER" id="PTHR47531:SF2">
    <property type="entry name" value="RING_U-BOX SUPERFAMILY PROTEIN"/>
    <property type="match status" value="1"/>
</dbReference>
<name>A0AAV6L3H1_9ERIC</name>
<evidence type="ECO:0000259" key="1">
    <source>
        <dbReference type="Pfam" id="PF13963"/>
    </source>
</evidence>